<accession>A0A2V3Y900</accession>
<dbReference type="AlphaFoldDB" id="A0A2V3Y900"/>
<proteinExistence type="predicted"/>
<gene>
    <name evidence="1" type="ORF">DFR60_104134</name>
</gene>
<dbReference type="EMBL" id="QJKD01000004">
    <property type="protein sequence ID" value="PXX54309.1"/>
    <property type="molecule type" value="Genomic_DNA"/>
</dbReference>
<reference evidence="1 2" key="1">
    <citation type="submission" date="2018-05" db="EMBL/GenBank/DDBJ databases">
        <title>Genomic Encyclopedia of Type Strains, Phase IV (KMG-IV): sequencing the most valuable type-strain genomes for metagenomic binning, comparative biology and taxonomic classification.</title>
        <authorList>
            <person name="Goeker M."/>
        </authorList>
    </citation>
    <scope>NUCLEOTIDE SEQUENCE [LARGE SCALE GENOMIC DNA]</scope>
    <source>
        <strain evidence="1 2">DSM 24995</strain>
    </source>
</reference>
<evidence type="ECO:0000313" key="1">
    <source>
        <dbReference type="EMBL" id="PXX54309.1"/>
    </source>
</evidence>
<protein>
    <submittedName>
        <fullName evidence="1">Uncharacterized protein</fullName>
    </submittedName>
</protein>
<organism evidence="1 2">
    <name type="scientific">Hungatella effluvii</name>
    <dbReference type="NCBI Taxonomy" id="1096246"/>
    <lineage>
        <taxon>Bacteria</taxon>
        <taxon>Bacillati</taxon>
        <taxon>Bacillota</taxon>
        <taxon>Clostridia</taxon>
        <taxon>Lachnospirales</taxon>
        <taxon>Lachnospiraceae</taxon>
        <taxon>Hungatella</taxon>
    </lineage>
</organism>
<comment type="caution">
    <text evidence="1">The sequence shown here is derived from an EMBL/GenBank/DDBJ whole genome shotgun (WGS) entry which is preliminary data.</text>
</comment>
<name>A0A2V3Y900_9FIRM</name>
<dbReference type="Proteomes" id="UP000248057">
    <property type="component" value="Unassembled WGS sequence"/>
</dbReference>
<evidence type="ECO:0000313" key="2">
    <source>
        <dbReference type="Proteomes" id="UP000248057"/>
    </source>
</evidence>
<sequence length="38" mass="4267">MKKLFTSKKFILTTLFTALAGFLAFRFIGRRRAAGSSL</sequence>
<keyword evidence="2" id="KW-1185">Reference proteome</keyword>